<dbReference type="Gramene" id="SIN_1022076.t">
    <property type="protein sequence ID" value="SIN_1022076.t"/>
    <property type="gene ID" value="SIN_1022076"/>
</dbReference>
<dbReference type="InterPro" id="IPR000300">
    <property type="entry name" value="IPPc"/>
</dbReference>
<dbReference type="InterPro" id="IPR036691">
    <property type="entry name" value="Endo/exonu/phosph_ase_sf"/>
</dbReference>
<evidence type="ECO:0000256" key="2">
    <source>
        <dbReference type="ARBA" id="ARBA00022801"/>
    </source>
</evidence>
<evidence type="ECO:0000256" key="1">
    <source>
        <dbReference type="ARBA" id="ARBA00010768"/>
    </source>
</evidence>
<dbReference type="SUPFAM" id="SSF56219">
    <property type="entry name" value="DNase I-like"/>
    <property type="match status" value="1"/>
</dbReference>
<dbReference type="PANTHER" id="PTHR45666:SF12">
    <property type="entry name" value="TYPE IV INOSITOL POLYPHOSPHATE 5-PHOSPHATASE 9-LIKE"/>
    <property type="match status" value="1"/>
</dbReference>
<comment type="similarity">
    <text evidence="1">Belongs to the inositol polyphosphate 5-phosphatase family.</text>
</comment>
<dbReference type="Proteomes" id="UP000504604">
    <property type="component" value="Linkage group LG3"/>
</dbReference>
<reference evidence="6" key="1">
    <citation type="submission" date="2025-08" db="UniProtKB">
        <authorList>
            <consortium name="RefSeq"/>
        </authorList>
    </citation>
    <scope>IDENTIFICATION</scope>
</reference>
<dbReference type="InterPro" id="IPR045849">
    <property type="entry name" value="IP5P_plant"/>
</dbReference>
<dbReference type="GO" id="GO:0046856">
    <property type="term" value="P:phosphatidylinositol dephosphorylation"/>
    <property type="evidence" value="ECO:0007669"/>
    <property type="project" value="InterPro"/>
</dbReference>
<dbReference type="GO" id="GO:0004439">
    <property type="term" value="F:phosphatidylinositol-4,5-bisphosphate 5-phosphatase activity"/>
    <property type="evidence" value="ECO:0007669"/>
    <property type="project" value="TreeGrafter"/>
</dbReference>
<evidence type="ECO:0000313" key="5">
    <source>
        <dbReference type="Proteomes" id="UP000504604"/>
    </source>
</evidence>
<evidence type="ECO:0000313" key="6">
    <source>
        <dbReference type="RefSeq" id="XP_020548415.1"/>
    </source>
</evidence>
<keyword evidence="5" id="KW-1185">Reference proteome</keyword>
<protein>
    <submittedName>
        <fullName evidence="6">Type IV inositol polyphosphate 5-phosphatase 9-like isoform X1</fullName>
    </submittedName>
</protein>
<dbReference type="SMART" id="SM00128">
    <property type="entry name" value="IPPc"/>
    <property type="match status" value="1"/>
</dbReference>
<accession>A0A8M8UWP7</accession>
<dbReference type="GO" id="GO:0034485">
    <property type="term" value="F:phosphatidylinositol-3,4,5-trisphosphate 5-phosphatase activity"/>
    <property type="evidence" value="ECO:0007669"/>
    <property type="project" value="TreeGrafter"/>
</dbReference>
<dbReference type="Gene3D" id="3.60.10.10">
    <property type="entry name" value="Endonuclease/exonuclease/phosphatase"/>
    <property type="match status" value="1"/>
</dbReference>
<gene>
    <name evidence="6" type="primary">LOC105158501</name>
</gene>
<keyword evidence="3" id="KW-1133">Transmembrane helix</keyword>
<dbReference type="PANTHER" id="PTHR45666">
    <property type="entry name" value="TYPE IV INOSITOL POLYPHOSPHATE 5-PHOSPHATASE 9"/>
    <property type="match status" value="1"/>
</dbReference>
<sequence length="486" mass="55580">MAESKILRHSVTNNIFTPESNNQPETSERSSNEAYFSFEEHFIAEETFKCGPLLINFFSMLQAVTIITSTSFFAGFPFTIFLFFSYLFISINFCMKKILLNTVNLTFPIFLLLFLPPYKRLFASSWNVGGIPPPDNLNLDDLLDTQNSIADIYVFGFQEIVPLSAGNILVPENSNISMKWNSLIKAALNKRKVTEDRLPQKAEAGEIQRIYPLKTHSSINSSAPDFECIISKQMVGIYITVWVRTELRGYISHPSVSCVGCGVLGRLGNKGSVSIRFCLHETSFCFVCCHLASGGKEGDERQRNADAAHILARTLFPAETQQHLPRKILDHDQVIWLGDLNYRIYLPEATTRYLVKNKEWSILLQNDQLKAELRKGHVFEGWNEKEIEFAPTYKYDQDSDDYYGSNHKIKAKRMRAPAWCDRIIWFGKGLKQTHYNRVESRLSDHRPVRAIFIAYVEVSGPSKEPHSVLSNRFVDSSNYFISSRND</sequence>
<feature type="domain" description="Inositol polyphosphate-related phosphatase" evidence="4">
    <location>
        <begin position="117"/>
        <end position="460"/>
    </location>
</feature>
<evidence type="ECO:0000259" key="4">
    <source>
        <dbReference type="SMART" id="SM00128"/>
    </source>
</evidence>
<organism evidence="5 6">
    <name type="scientific">Sesamum indicum</name>
    <name type="common">Oriental sesame</name>
    <name type="synonym">Sesamum orientale</name>
    <dbReference type="NCBI Taxonomy" id="4182"/>
    <lineage>
        <taxon>Eukaryota</taxon>
        <taxon>Viridiplantae</taxon>
        <taxon>Streptophyta</taxon>
        <taxon>Embryophyta</taxon>
        <taxon>Tracheophyta</taxon>
        <taxon>Spermatophyta</taxon>
        <taxon>Magnoliopsida</taxon>
        <taxon>eudicotyledons</taxon>
        <taxon>Gunneridae</taxon>
        <taxon>Pentapetalae</taxon>
        <taxon>asterids</taxon>
        <taxon>lamiids</taxon>
        <taxon>Lamiales</taxon>
        <taxon>Pedaliaceae</taxon>
        <taxon>Sesamum</taxon>
    </lineage>
</organism>
<feature type="transmembrane region" description="Helical" evidence="3">
    <location>
        <begin position="63"/>
        <end position="89"/>
    </location>
</feature>
<dbReference type="OrthoDB" id="62798at2759"/>
<dbReference type="GeneID" id="105158501"/>
<keyword evidence="3" id="KW-0812">Transmembrane</keyword>
<feature type="transmembrane region" description="Helical" evidence="3">
    <location>
        <begin position="98"/>
        <end position="118"/>
    </location>
</feature>
<dbReference type="AlphaFoldDB" id="A0A8M8UWP7"/>
<keyword evidence="2" id="KW-0378">Hydrolase</keyword>
<name>A0A8M8UWP7_SESIN</name>
<dbReference type="RefSeq" id="XP_020548415.1">
    <property type="nucleotide sequence ID" value="XM_020692756.1"/>
</dbReference>
<dbReference type="GO" id="GO:0004445">
    <property type="term" value="F:inositol-polyphosphate 5-phosphatase activity"/>
    <property type="evidence" value="ECO:0007669"/>
    <property type="project" value="InterPro"/>
</dbReference>
<evidence type="ECO:0000256" key="3">
    <source>
        <dbReference type="SAM" id="Phobius"/>
    </source>
</evidence>
<dbReference type="Pfam" id="PF22669">
    <property type="entry name" value="Exo_endo_phos2"/>
    <property type="match status" value="1"/>
</dbReference>
<keyword evidence="3" id="KW-0472">Membrane</keyword>
<proteinExistence type="inferred from homology"/>